<evidence type="ECO:0008006" key="4">
    <source>
        <dbReference type="Google" id="ProtNLM"/>
    </source>
</evidence>
<proteinExistence type="predicted"/>
<gene>
    <name evidence="2" type="ORF">Pcinc_003667</name>
</gene>
<organism evidence="2 3">
    <name type="scientific">Petrolisthes cinctipes</name>
    <name type="common">Flat porcelain crab</name>
    <dbReference type="NCBI Taxonomy" id="88211"/>
    <lineage>
        <taxon>Eukaryota</taxon>
        <taxon>Metazoa</taxon>
        <taxon>Ecdysozoa</taxon>
        <taxon>Arthropoda</taxon>
        <taxon>Crustacea</taxon>
        <taxon>Multicrustacea</taxon>
        <taxon>Malacostraca</taxon>
        <taxon>Eumalacostraca</taxon>
        <taxon>Eucarida</taxon>
        <taxon>Decapoda</taxon>
        <taxon>Pleocyemata</taxon>
        <taxon>Anomura</taxon>
        <taxon>Galatheoidea</taxon>
        <taxon>Porcellanidae</taxon>
        <taxon>Petrolisthes</taxon>
    </lineage>
</organism>
<comment type="caution">
    <text evidence="2">The sequence shown here is derived from an EMBL/GenBank/DDBJ whole genome shotgun (WGS) entry which is preliminary data.</text>
</comment>
<evidence type="ECO:0000313" key="3">
    <source>
        <dbReference type="Proteomes" id="UP001286313"/>
    </source>
</evidence>
<evidence type="ECO:0000256" key="1">
    <source>
        <dbReference type="SAM" id="MobiDB-lite"/>
    </source>
</evidence>
<keyword evidence="3" id="KW-1185">Reference proteome</keyword>
<sequence length="245" mass="27637">MANPTECDLEVHLREELFKRSEGKKSILLPKEKYNKIIADLTAIDKSGKKTPHEYYLLKKYEVLKCGDVFKLIRRGNANEDPIYFATLEDTFDIIKRAHSATGHGGRDKMVKELTKIYANITHDAISIYKSLCIECQRKPVEPPAVEPPATEPLTADPPAVDLISVEPPAVEPPATEPPTVEQSAVEPTSPLSVRQNNIISQRKRACEAQLSQAERMVKRSRRIMDRGNLRTGLRDEQWPQGKLI</sequence>
<reference evidence="2" key="1">
    <citation type="submission" date="2023-10" db="EMBL/GenBank/DDBJ databases">
        <title>Genome assemblies of two species of porcelain crab, Petrolisthes cinctipes and Petrolisthes manimaculis (Anomura: Porcellanidae).</title>
        <authorList>
            <person name="Angst P."/>
        </authorList>
    </citation>
    <scope>NUCLEOTIDE SEQUENCE</scope>
    <source>
        <strain evidence="2">PB745_01</strain>
        <tissue evidence="2">Gill</tissue>
    </source>
</reference>
<feature type="region of interest" description="Disordered" evidence="1">
    <location>
        <begin position="169"/>
        <end position="196"/>
    </location>
</feature>
<evidence type="ECO:0000313" key="2">
    <source>
        <dbReference type="EMBL" id="KAK3892434.1"/>
    </source>
</evidence>
<name>A0AAE1L114_PETCI</name>
<protein>
    <recommendedName>
        <fullName evidence="4">KRAB-A domain-containing protein 2</fullName>
    </recommendedName>
</protein>
<dbReference type="Proteomes" id="UP001286313">
    <property type="component" value="Unassembled WGS sequence"/>
</dbReference>
<feature type="compositionally biased region" description="Polar residues" evidence="1">
    <location>
        <begin position="186"/>
        <end position="196"/>
    </location>
</feature>
<accession>A0AAE1L114</accession>
<dbReference type="EMBL" id="JAWQEG010000259">
    <property type="protein sequence ID" value="KAK3892434.1"/>
    <property type="molecule type" value="Genomic_DNA"/>
</dbReference>
<dbReference type="AlphaFoldDB" id="A0AAE1L114"/>